<protein>
    <recommendedName>
        <fullName evidence="3">HEPN domain-containing protein</fullName>
    </recommendedName>
</protein>
<dbReference type="STRING" id="1499967.U27_02118"/>
<dbReference type="EMBL" id="DF820463">
    <property type="protein sequence ID" value="GAK55286.1"/>
    <property type="molecule type" value="Genomic_DNA"/>
</dbReference>
<organism evidence="1">
    <name type="scientific">Vecturithrix granuli</name>
    <dbReference type="NCBI Taxonomy" id="1499967"/>
    <lineage>
        <taxon>Bacteria</taxon>
        <taxon>Candidatus Moduliflexota</taxon>
        <taxon>Candidatus Vecturitrichia</taxon>
        <taxon>Candidatus Vecturitrichales</taxon>
        <taxon>Candidatus Vecturitrichaceae</taxon>
        <taxon>Candidatus Vecturithrix</taxon>
    </lineage>
</organism>
<evidence type="ECO:0000313" key="1">
    <source>
        <dbReference type="EMBL" id="GAK55286.1"/>
    </source>
</evidence>
<gene>
    <name evidence="1" type="ORF">U27_02118</name>
</gene>
<dbReference type="HOGENOM" id="CLU_2970052_0_0_0"/>
<dbReference type="Proteomes" id="UP000030661">
    <property type="component" value="Unassembled WGS sequence"/>
</dbReference>
<evidence type="ECO:0000313" key="2">
    <source>
        <dbReference type="Proteomes" id="UP000030661"/>
    </source>
</evidence>
<accession>A0A0S6WBJ3</accession>
<reference evidence="1" key="1">
    <citation type="journal article" date="2015" name="PeerJ">
        <title>First genomic representation of candidate bacterial phylum KSB3 points to enhanced environmental sensing as a trigger of wastewater bulking.</title>
        <authorList>
            <person name="Sekiguchi Y."/>
            <person name="Ohashi A."/>
            <person name="Parks D.H."/>
            <person name="Yamauchi T."/>
            <person name="Tyson G.W."/>
            <person name="Hugenholtz P."/>
        </authorList>
    </citation>
    <scope>NUCLEOTIDE SEQUENCE [LARGE SCALE GENOMIC DNA]</scope>
</reference>
<name>A0A0S6WBJ3_VECG1</name>
<evidence type="ECO:0008006" key="3">
    <source>
        <dbReference type="Google" id="ProtNLM"/>
    </source>
</evidence>
<sequence>MQFGKLHNTIFEYRQKFDYVDFAVPESGMVGDYLQEATEFLACIEQYLQKNTRGNQFL</sequence>
<proteinExistence type="predicted"/>
<dbReference type="AlphaFoldDB" id="A0A0S6WBJ3"/>
<keyword evidence="2" id="KW-1185">Reference proteome</keyword>